<sequence length="83" mass="8938">MQRGTGVSSHLVVCSCSRSLLQPSTLSSSSSSSSSTLSSSSSSNVCVFTRRNMITIVSLPVSPTSSLLRWYRSAYRKTDLIDD</sequence>
<proteinExistence type="predicted"/>
<comment type="caution">
    <text evidence="1">The sequence shown here is derived from an EMBL/GenBank/DDBJ whole genome shotgun (WGS) entry which is preliminary data.</text>
</comment>
<organism evidence="1 2">
    <name type="scientific">Arctium lappa</name>
    <name type="common">Greater burdock</name>
    <name type="synonym">Lappa major</name>
    <dbReference type="NCBI Taxonomy" id="4217"/>
    <lineage>
        <taxon>Eukaryota</taxon>
        <taxon>Viridiplantae</taxon>
        <taxon>Streptophyta</taxon>
        <taxon>Embryophyta</taxon>
        <taxon>Tracheophyta</taxon>
        <taxon>Spermatophyta</taxon>
        <taxon>Magnoliopsida</taxon>
        <taxon>eudicotyledons</taxon>
        <taxon>Gunneridae</taxon>
        <taxon>Pentapetalae</taxon>
        <taxon>asterids</taxon>
        <taxon>campanulids</taxon>
        <taxon>Asterales</taxon>
        <taxon>Asteraceae</taxon>
        <taxon>Carduoideae</taxon>
        <taxon>Cardueae</taxon>
        <taxon>Arctiinae</taxon>
        <taxon>Arctium</taxon>
    </lineage>
</organism>
<reference evidence="1 2" key="2">
    <citation type="journal article" date="2022" name="Mol. Ecol. Resour.">
        <title>The genomes of chicory, endive, great burdock and yacon provide insights into Asteraceae paleo-polyploidization history and plant inulin production.</title>
        <authorList>
            <person name="Fan W."/>
            <person name="Wang S."/>
            <person name="Wang H."/>
            <person name="Wang A."/>
            <person name="Jiang F."/>
            <person name="Liu H."/>
            <person name="Zhao H."/>
            <person name="Xu D."/>
            <person name="Zhang Y."/>
        </authorList>
    </citation>
    <scope>NUCLEOTIDE SEQUENCE [LARGE SCALE GENOMIC DNA]</scope>
    <source>
        <strain evidence="2">cv. Niubang</strain>
    </source>
</reference>
<gene>
    <name evidence="1" type="ORF">L6452_21950</name>
</gene>
<evidence type="ECO:0000313" key="2">
    <source>
        <dbReference type="Proteomes" id="UP001055879"/>
    </source>
</evidence>
<evidence type="ECO:0000313" key="1">
    <source>
        <dbReference type="EMBL" id="KAI3714987.1"/>
    </source>
</evidence>
<protein>
    <submittedName>
        <fullName evidence="1">Uncharacterized protein</fullName>
    </submittedName>
</protein>
<dbReference type="EMBL" id="CM042053">
    <property type="protein sequence ID" value="KAI3714987.1"/>
    <property type="molecule type" value="Genomic_DNA"/>
</dbReference>
<reference evidence="2" key="1">
    <citation type="journal article" date="2022" name="Mol. Ecol. Resour.">
        <title>The genomes of chicory, endive, great burdock and yacon provide insights into Asteraceae palaeo-polyploidization history and plant inulin production.</title>
        <authorList>
            <person name="Fan W."/>
            <person name="Wang S."/>
            <person name="Wang H."/>
            <person name="Wang A."/>
            <person name="Jiang F."/>
            <person name="Liu H."/>
            <person name="Zhao H."/>
            <person name="Xu D."/>
            <person name="Zhang Y."/>
        </authorList>
    </citation>
    <scope>NUCLEOTIDE SEQUENCE [LARGE SCALE GENOMIC DNA]</scope>
    <source>
        <strain evidence="2">cv. Niubang</strain>
    </source>
</reference>
<keyword evidence="2" id="KW-1185">Reference proteome</keyword>
<name>A0ACB9AYQ4_ARCLA</name>
<dbReference type="Proteomes" id="UP001055879">
    <property type="component" value="Linkage Group LG07"/>
</dbReference>
<accession>A0ACB9AYQ4</accession>